<reference evidence="1 2" key="1">
    <citation type="submission" date="2020-08" db="EMBL/GenBank/DDBJ databases">
        <title>Sequencing the genomes of 1000 actinobacteria strains.</title>
        <authorList>
            <person name="Klenk H.-P."/>
        </authorList>
    </citation>
    <scope>NUCLEOTIDE SEQUENCE [LARGE SCALE GENOMIC DNA]</scope>
    <source>
        <strain evidence="1 2">DSM 44230</strain>
    </source>
</reference>
<evidence type="ECO:0000313" key="2">
    <source>
        <dbReference type="Proteomes" id="UP000533598"/>
    </source>
</evidence>
<protein>
    <submittedName>
        <fullName evidence="1">Uncharacterized protein</fullName>
    </submittedName>
</protein>
<dbReference type="RefSeq" id="WP_185004466.1">
    <property type="nucleotide sequence ID" value="NZ_BAAAUI010000010.1"/>
</dbReference>
<sequence length="64" mass="6976">MADFTWLRGRTTELVAAVTNGDRRRAEQLVAHTGAEGGTEATEHLLTELLVRIQLQATSPTSRA</sequence>
<keyword evidence="2" id="KW-1185">Reference proteome</keyword>
<organism evidence="1 2">
    <name type="scientific">Crossiella cryophila</name>
    <dbReference type="NCBI Taxonomy" id="43355"/>
    <lineage>
        <taxon>Bacteria</taxon>
        <taxon>Bacillati</taxon>
        <taxon>Actinomycetota</taxon>
        <taxon>Actinomycetes</taxon>
        <taxon>Pseudonocardiales</taxon>
        <taxon>Pseudonocardiaceae</taxon>
        <taxon>Crossiella</taxon>
    </lineage>
</organism>
<proteinExistence type="predicted"/>
<gene>
    <name evidence="1" type="ORF">HNR67_004731</name>
</gene>
<comment type="caution">
    <text evidence="1">The sequence shown here is derived from an EMBL/GenBank/DDBJ whole genome shotgun (WGS) entry which is preliminary data.</text>
</comment>
<accession>A0A7W7CCJ3</accession>
<dbReference type="EMBL" id="JACHMH010000001">
    <property type="protein sequence ID" value="MBB4678613.1"/>
    <property type="molecule type" value="Genomic_DNA"/>
</dbReference>
<evidence type="ECO:0000313" key="1">
    <source>
        <dbReference type="EMBL" id="MBB4678613.1"/>
    </source>
</evidence>
<dbReference type="AlphaFoldDB" id="A0A7W7CCJ3"/>
<dbReference type="Proteomes" id="UP000533598">
    <property type="component" value="Unassembled WGS sequence"/>
</dbReference>
<name>A0A7W7CCJ3_9PSEU</name>